<reference evidence="9 10" key="1">
    <citation type="submission" date="2023-12" db="EMBL/GenBank/DDBJ databases">
        <title>A high-quality genome assembly for Dillenia turbinata (Dilleniales).</title>
        <authorList>
            <person name="Chanderbali A."/>
        </authorList>
    </citation>
    <scope>NUCLEOTIDE SEQUENCE [LARGE SCALE GENOMIC DNA]</scope>
    <source>
        <strain evidence="9">LSX21</strain>
        <tissue evidence="9">Leaf</tissue>
    </source>
</reference>
<feature type="compositionally biased region" description="Polar residues" evidence="7">
    <location>
        <begin position="168"/>
        <end position="217"/>
    </location>
</feature>
<dbReference type="InterPro" id="IPR044810">
    <property type="entry name" value="WRKY_plant"/>
</dbReference>
<keyword evidence="10" id="KW-1185">Reference proteome</keyword>
<dbReference type="PANTHER" id="PTHR31221">
    <property type="entry name" value="WRKY TRANSCRIPTION FACTOR PROTEIN 1-RELATED"/>
    <property type="match status" value="1"/>
</dbReference>
<keyword evidence="6" id="KW-0539">Nucleus</keyword>
<dbReference type="FunFam" id="2.20.25.80:FF:000001">
    <property type="entry name" value="WRKY transcription factor 33"/>
    <property type="match status" value="1"/>
</dbReference>
<keyword evidence="3" id="KW-0805">Transcription regulation</keyword>
<dbReference type="AlphaFoldDB" id="A0AAN8W7Q5"/>
<evidence type="ECO:0000259" key="8">
    <source>
        <dbReference type="PROSITE" id="PS50811"/>
    </source>
</evidence>
<dbReference type="InterPro" id="IPR036576">
    <property type="entry name" value="WRKY_dom_sf"/>
</dbReference>
<evidence type="ECO:0000256" key="2">
    <source>
        <dbReference type="ARBA" id="ARBA00022737"/>
    </source>
</evidence>
<feature type="region of interest" description="Disordered" evidence="7">
    <location>
        <begin position="168"/>
        <end position="250"/>
    </location>
</feature>
<organism evidence="9 10">
    <name type="scientific">Dillenia turbinata</name>
    <dbReference type="NCBI Taxonomy" id="194707"/>
    <lineage>
        <taxon>Eukaryota</taxon>
        <taxon>Viridiplantae</taxon>
        <taxon>Streptophyta</taxon>
        <taxon>Embryophyta</taxon>
        <taxon>Tracheophyta</taxon>
        <taxon>Spermatophyta</taxon>
        <taxon>Magnoliopsida</taxon>
        <taxon>eudicotyledons</taxon>
        <taxon>Gunneridae</taxon>
        <taxon>Pentapetalae</taxon>
        <taxon>Dilleniales</taxon>
        <taxon>Dilleniaceae</taxon>
        <taxon>Dillenia</taxon>
    </lineage>
</organism>
<feature type="compositionally biased region" description="Basic and acidic residues" evidence="7">
    <location>
        <begin position="224"/>
        <end position="234"/>
    </location>
</feature>
<dbReference type="Proteomes" id="UP001370490">
    <property type="component" value="Unassembled WGS sequence"/>
</dbReference>
<keyword evidence="2" id="KW-0677">Repeat</keyword>
<dbReference type="EMBL" id="JBAMMX010000003">
    <property type="protein sequence ID" value="KAK6943416.1"/>
    <property type="molecule type" value="Genomic_DNA"/>
</dbReference>
<feature type="region of interest" description="Disordered" evidence="7">
    <location>
        <begin position="537"/>
        <end position="562"/>
    </location>
</feature>
<evidence type="ECO:0000256" key="4">
    <source>
        <dbReference type="ARBA" id="ARBA00023125"/>
    </source>
</evidence>
<accession>A0AAN8W7Q5</accession>
<dbReference type="GO" id="GO:0043565">
    <property type="term" value="F:sequence-specific DNA binding"/>
    <property type="evidence" value="ECO:0007669"/>
    <property type="project" value="InterPro"/>
</dbReference>
<evidence type="ECO:0000256" key="1">
    <source>
        <dbReference type="ARBA" id="ARBA00004123"/>
    </source>
</evidence>
<evidence type="ECO:0000313" key="9">
    <source>
        <dbReference type="EMBL" id="KAK6943416.1"/>
    </source>
</evidence>
<dbReference type="GO" id="GO:0005634">
    <property type="term" value="C:nucleus"/>
    <property type="evidence" value="ECO:0007669"/>
    <property type="project" value="UniProtKB-SubCell"/>
</dbReference>
<dbReference type="SMART" id="SM00774">
    <property type="entry name" value="WRKY"/>
    <property type="match status" value="2"/>
</dbReference>
<feature type="compositionally biased region" description="Basic and acidic residues" evidence="7">
    <location>
        <begin position="357"/>
        <end position="368"/>
    </location>
</feature>
<evidence type="ECO:0000256" key="7">
    <source>
        <dbReference type="SAM" id="MobiDB-lite"/>
    </source>
</evidence>
<feature type="domain" description="WRKY" evidence="8">
    <location>
        <begin position="224"/>
        <end position="288"/>
    </location>
</feature>
<feature type="region of interest" description="Disordered" evidence="7">
    <location>
        <begin position="1"/>
        <end position="33"/>
    </location>
</feature>
<evidence type="ECO:0000313" key="10">
    <source>
        <dbReference type="Proteomes" id="UP001370490"/>
    </source>
</evidence>
<evidence type="ECO:0000256" key="6">
    <source>
        <dbReference type="ARBA" id="ARBA00023242"/>
    </source>
</evidence>
<keyword evidence="5" id="KW-0804">Transcription</keyword>
<comment type="caution">
    <text evidence="9">The sequence shown here is derived from an EMBL/GenBank/DDBJ whole genome shotgun (WGS) entry which is preliminary data.</text>
</comment>
<dbReference type="Pfam" id="PF03106">
    <property type="entry name" value="WRKY"/>
    <property type="match status" value="2"/>
</dbReference>
<dbReference type="Gene3D" id="2.20.25.80">
    <property type="entry name" value="WRKY domain"/>
    <property type="match status" value="2"/>
</dbReference>
<dbReference type="PROSITE" id="PS50811">
    <property type="entry name" value="WRKY"/>
    <property type="match status" value="2"/>
</dbReference>
<feature type="domain" description="WRKY" evidence="8">
    <location>
        <begin position="392"/>
        <end position="457"/>
    </location>
</feature>
<proteinExistence type="predicted"/>
<protein>
    <submittedName>
        <fullName evidence="9">WRKY domain</fullName>
    </submittedName>
</protein>
<dbReference type="PANTHER" id="PTHR31221:SF1">
    <property type="entry name" value="WRKY TRANSCRIPTION FACTOR 33-RELATED"/>
    <property type="match status" value="1"/>
</dbReference>
<evidence type="ECO:0000256" key="5">
    <source>
        <dbReference type="ARBA" id="ARBA00023163"/>
    </source>
</evidence>
<keyword evidence="4" id="KW-0238">DNA-binding</keyword>
<sequence>MTSSFADLLSSGGADDLSNGKTKTSWGLSDHSFNRTGIEIPKFKSFSPSSLPLSPPPVSPSSYLSIPPGLSPTGFLDSPVLFSTPNIFPSPTTGTFGGQDFNWKGSSNNEFQHGLEDDRNYSDFSFQTQTTNPSTTMATLTSSTSVSSTFQSSPNMISTDKPLKLQQVASWSSRHPTNQAGSKSEFASTRSFSQEIPSLQTALQSDGTTQSGHNHYSQPPPYVREQRRSEDGYNWRKYGQKQVKGSENPRSYYKCTYPNCPTKKKVERSVDGHITEIVYKGTHNHPKPQSTRKSSLLNQPLASANSDLSNQPIVNVGGVQMESVTTPENSSVSMGEDEFDQNAQISTSDGDDDENENEPHAKKWKGESENESLALPGSRTVREPRIVVQTTSDIDILDDGYRWRKYGQKVVKGNPNPRSYYKCTSAGCPVRKHVERASHDLRAVITTYEGKHNHDVPAARGSGSHALARPSTMPNPNMPMVIRPSAVAGHSGLTANYSNSLVNTRPSTSENQAPFTLEMLHNTGSFGFSSRFGNTGSSSFLNQNQQTDSGMARAKEEPKEDALLDSFLC</sequence>
<dbReference type="SUPFAM" id="SSF118290">
    <property type="entry name" value="WRKY DNA-binding domain"/>
    <property type="match status" value="2"/>
</dbReference>
<gene>
    <name evidence="9" type="ORF">RJ641_024518</name>
</gene>
<feature type="compositionally biased region" description="Polar residues" evidence="7">
    <location>
        <begin position="537"/>
        <end position="549"/>
    </location>
</feature>
<dbReference type="FunFam" id="2.20.25.80:FF:000006">
    <property type="entry name" value="WRKY transcription factor"/>
    <property type="match status" value="1"/>
</dbReference>
<evidence type="ECO:0000256" key="3">
    <source>
        <dbReference type="ARBA" id="ARBA00023015"/>
    </source>
</evidence>
<feature type="compositionally biased region" description="Basic and acidic residues" evidence="7">
    <location>
        <begin position="553"/>
        <end position="562"/>
    </location>
</feature>
<dbReference type="GO" id="GO:0003700">
    <property type="term" value="F:DNA-binding transcription factor activity"/>
    <property type="evidence" value="ECO:0007669"/>
    <property type="project" value="InterPro"/>
</dbReference>
<feature type="region of interest" description="Disordered" evidence="7">
    <location>
        <begin position="343"/>
        <end position="378"/>
    </location>
</feature>
<dbReference type="InterPro" id="IPR003657">
    <property type="entry name" value="WRKY_dom"/>
</dbReference>
<name>A0AAN8W7Q5_9MAGN</name>
<comment type="subcellular location">
    <subcellularLocation>
        <location evidence="1">Nucleus</location>
    </subcellularLocation>
</comment>